<sequence>MKLRFGNPKKNSIDSNNNTNNKNNMNLDNDDSDDDDDETNSNRGGSNTIRFDSVQKLNKNFEFNEDNNPLNNSSIIPSEYLNDDISNLPYNLKINELPQCSRVETQIKIQLSISPPPPQFLLHIPKDTISKPKLSLNGPIPDSIKNHLLYLDSFVVPSSMLDDTDSLVSSPNSPSSNTNNNTNSNKLRSCNICKRCMRRELKRASRRKATNSNDSNKWSLDSPKRAIMFNCKEIISFPRPTGNNSSHKDIELLSRIICYCRHHQEPKGFKLLFILKDNNDKVIGRCFSNPIMIMDRKKPTRPSTKNPNNNNIDNTINNNNGATDNNNSDFQTNDSNTQTNNDDDNDNNTTTTNNLKRKSTSQQQPQAQVAIKKESIASTTTTTTTTTNNEFDEEIFTNGNNSSNRPLSPSSFYESSSDVLNFSDKK</sequence>
<name>A0ACB5U3R6_CANBO</name>
<proteinExistence type="predicted"/>
<evidence type="ECO:0000313" key="2">
    <source>
        <dbReference type="Proteomes" id="UP001165101"/>
    </source>
</evidence>
<dbReference type="Proteomes" id="UP001165101">
    <property type="component" value="Unassembled WGS sequence"/>
</dbReference>
<evidence type="ECO:0000313" key="1">
    <source>
        <dbReference type="EMBL" id="GMF00855.1"/>
    </source>
</evidence>
<comment type="caution">
    <text evidence="1">The sequence shown here is derived from an EMBL/GenBank/DDBJ whole genome shotgun (WGS) entry which is preliminary data.</text>
</comment>
<dbReference type="EMBL" id="BSXV01004602">
    <property type="protein sequence ID" value="GMF00855.1"/>
    <property type="molecule type" value="Genomic_DNA"/>
</dbReference>
<keyword evidence="2" id="KW-1185">Reference proteome</keyword>
<reference evidence="1" key="1">
    <citation type="submission" date="2023-04" db="EMBL/GenBank/DDBJ databases">
        <title>Candida boidinii NBRC 1967.</title>
        <authorList>
            <person name="Ichikawa N."/>
            <person name="Sato H."/>
            <person name="Tonouchi N."/>
        </authorList>
    </citation>
    <scope>NUCLEOTIDE SEQUENCE</scope>
    <source>
        <strain evidence="1">NBRC 1967</strain>
    </source>
</reference>
<protein>
    <submittedName>
        <fullName evidence="1">Unnamed protein product</fullName>
    </submittedName>
</protein>
<organism evidence="1 2">
    <name type="scientific">Candida boidinii</name>
    <name type="common">Yeast</name>
    <dbReference type="NCBI Taxonomy" id="5477"/>
    <lineage>
        <taxon>Eukaryota</taxon>
        <taxon>Fungi</taxon>
        <taxon>Dikarya</taxon>
        <taxon>Ascomycota</taxon>
        <taxon>Saccharomycotina</taxon>
        <taxon>Pichiomycetes</taxon>
        <taxon>Pichiales</taxon>
        <taxon>Pichiaceae</taxon>
        <taxon>Ogataea</taxon>
        <taxon>Ogataea/Candida clade</taxon>
    </lineage>
</organism>
<accession>A0ACB5U3R6</accession>
<gene>
    <name evidence="1" type="ORF">Cboi01_000566900</name>
</gene>